<dbReference type="SUPFAM" id="SSF81345">
    <property type="entry name" value="ABC transporter involved in vitamin B12 uptake, BtuC"/>
    <property type="match status" value="1"/>
</dbReference>
<reference evidence="9 10" key="1">
    <citation type="submission" date="2015-04" db="EMBL/GenBank/DDBJ databases">
        <title>Genome sequence of Kerstersia gyiorum CG1.</title>
        <authorList>
            <person name="Greninger A.L."/>
            <person name="Kozyreva V."/>
            <person name="Chaturvedi V."/>
        </authorList>
    </citation>
    <scope>NUCLEOTIDE SEQUENCE [LARGE SCALE GENOMIC DNA]</scope>
    <source>
        <strain evidence="9 10">CG1</strain>
    </source>
</reference>
<evidence type="ECO:0000256" key="5">
    <source>
        <dbReference type="ARBA" id="ARBA00022692"/>
    </source>
</evidence>
<evidence type="ECO:0000256" key="4">
    <source>
        <dbReference type="ARBA" id="ARBA00022475"/>
    </source>
</evidence>
<evidence type="ECO:0000256" key="7">
    <source>
        <dbReference type="ARBA" id="ARBA00023136"/>
    </source>
</evidence>
<protein>
    <submittedName>
        <fullName evidence="9">Iron ABC transporter permease</fullName>
    </submittedName>
</protein>
<dbReference type="Gene3D" id="1.10.3470.10">
    <property type="entry name" value="ABC transporter involved in vitamin B12 uptake, BtuC"/>
    <property type="match status" value="1"/>
</dbReference>
<dbReference type="InterPro" id="IPR037294">
    <property type="entry name" value="ABC_BtuC-like"/>
</dbReference>
<evidence type="ECO:0000313" key="9">
    <source>
        <dbReference type="EMBL" id="KKO72028.1"/>
    </source>
</evidence>
<dbReference type="GO" id="GO:0005886">
    <property type="term" value="C:plasma membrane"/>
    <property type="evidence" value="ECO:0007669"/>
    <property type="project" value="UniProtKB-SubCell"/>
</dbReference>
<keyword evidence="6 8" id="KW-1133">Transmembrane helix</keyword>
<dbReference type="STRING" id="206506.AAV32_08780"/>
<feature type="transmembrane region" description="Helical" evidence="8">
    <location>
        <begin position="267"/>
        <end position="287"/>
    </location>
</feature>
<dbReference type="AlphaFoldDB" id="A0A171KT11"/>
<comment type="similarity">
    <text evidence="2">Belongs to the binding-protein-dependent transport system permease family. FecCD subfamily.</text>
</comment>
<feature type="transmembrane region" description="Helical" evidence="8">
    <location>
        <begin position="293"/>
        <end position="314"/>
    </location>
</feature>
<keyword evidence="7 8" id="KW-0472">Membrane</keyword>
<feature type="transmembrane region" description="Helical" evidence="8">
    <location>
        <begin position="107"/>
        <end position="126"/>
    </location>
</feature>
<feature type="transmembrane region" description="Helical" evidence="8">
    <location>
        <begin position="228"/>
        <end position="255"/>
    </location>
</feature>
<evidence type="ECO:0000256" key="2">
    <source>
        <dbReference type="ARBA" id="ARBA00007935"/>
    </source>
</evidence>
<comment type="caution">
    <text evidence="9">The sequence shown here is derived from an EMBL/GenBank/DDBJ whole genome shotgun (WGS) entry which is preliminary data.</text>
</comment>
<gene>
    <name evidence="9" type="ORF">AAV32_08780</name>
</gene>
<dbReference type="GO" id="GO:0033214">
    <property type="term" value="P:siderophore-iron import into cell"/>
    <property type="evidence" value="ECO:0007669"/>
    <property type="project" value="TreeGrafter"/>
</dbReference>
<evidence type="ECO:0000256" key="1">
    <source>
        <dbReference type="ARBA" id="ARBA00004651"/>
    </source>
</evidence>
<keyword evidence="3" id="KW-0813">Transport</keyword>
<evidence type="ECO:0000256" key="8">
    <source>
        <dbReference type="SAM" id="Phobius"/>
    </source>
</evidence>
<sequence length="320" mass="34805">MMRMPMPQISRHAVWMVVIALALTFLFFRSGFDVDYVIPKRLARLLAMLIGGVCVAWSSITFQTITGNRILTPAIMGYEAVYLLLQSLLILGMGTQSLVVLGANGNFALSVLLMLGYSWAIHRWLFRDGRNNVYFLLLLGLVLTMVIGTFTQFVQLKVSPGEFSVLLGFSQASFGKAEPGQLLVSAILVAVVCVAALKTLPTLDVLSLGSDQAVSLGVDYQRTVRLHLALIAVLVAVSTSLLGPTAFMGIFVANTTYALARTFRHRITLPTGCAIAIGIFILAQLAVEHVFNYRTTVGILVNLACGAWFLVLMVRTRGTT</sequence>
<accession>A0A171KT11</accession>
<dbReference type="EMBL" id="LBNE01000004">
    <property type="protein sequence ID" value="KKO72028.1"/>
    <property type="molecule type" value="Genomic_DNA"/>
</dbReference>
<keyword evidence="5 8" id="KW-0812">Transmembrane</keyword>
<evidence type="ECO:0000256" key="3">
    <source>
        <dbReference type="ARBA" id="ARBA00022448"/>
    </source>
</evidence>
<dbReference type="InterPro" id="IPR000522">
    <property type="entry name" value="ABC_transptr_permease_BtuC"/>
</dbReference>
<name>A0A171KT11_9BURK</name>
<evidence type="ECO:0000313" key="10">
    <source>
        <dbReference type="Proteomes" id="UP000078084"/>
    </source>
</evidence>
<dbReference type="PANTHER" id="PTHR30472">
    <property type="entry name" value="FERRIC ENTEROBACTIN TRANSPORT SYSTEM PERMEASE PROTEIN"/>
    <property type="match status" value="1"/>
</dbReference>
<dbReference type="PANTHER" id="PTHR30472:SF19">
    <property type="entry name" value="PETROBACTIN IMPORT SYSTEM PERMEASE PROTEIN YCLO"/>
    <property type="match status" value="1"/>
</dbReference>
<feature type="transmembrane region" description="Helical" evidence="8">
    <location>
        <begin position="81"/>
        <end position="101"/>
    </location>
</feature>
<dbReference type="GO" id="GO:0022857">
    <property type="term" value="F:transmembrane transporter activity"/>
    <property type="evidence" value="ECO:0007669"/>
    <property type="project" value="InterPro"/>
</dbReference>
<dbReference type="PATRIC" id="fig|206506.3.peg.1873"/>
<comment type="subcellular location">
    <subcellularLocation>
        <location evidence="1">Cell membrane</location>
        <topology evidence="1">Multi-pass membrane protein</topology>
    </subcellularLocation>
</comment>
<dbReference type="Pfam" id="PF01032">
    <property type="entry name" value="FecCD"/>
    <property type="match status" value="1"/>
</dbReference>
<organism evidence="9 10">
    <name type="scientific">Kerstersia gyiorum</name>
    <dbReference type="NCBI Taxonomy" id="206506"/>
    <lineage>
        <taxon>Bacteria</taxon>
        <taxon>Pseudomonadati</taxon>
        <taxon>Pseudomonadota</taxon>
        <taxon>Betaproteobacteria</taxon>
        <taxon>Burkholderiales</taxon>
        <taxon>Alcaligenaceae</taxon>
        <taxon>Kerstersia</taxon>
    </lineage>
</organism>
<proteinExistence type="inferred from homology"/>
<keyword evidence="4" id="KW-1003">Cell membrane</keyword>
<feature type="transmembrane region" description="Helical" evidence="8">
    <location>
        <begin position="43"/>
        <end position="60"/>
    </location>
</feature>
<feature type="transmembrane region" description="Helical" evidence="8">
    <location>
        <begin position="133"/>
        <end position="154"/>
    </location>
</feature>
<dbReference type="Proteomes" id="UP000078084">
    <property type="component" value="Unassembled WGS sequence"/>
</dbReference>
<keyword evidence="10" id="KW-1185">Reference proteome</keyword>
<evidence type="ECO:0000256" key="6">
    <source>
        <dbReference type="ARBA" id="ARBA00022989"/>
    </source>
</evidence>